<protein>
    <submittedName>
        <fullName evidence="2">DUF2971 domain-containing protein</fullName>
    </submittedName>
</protein>
<dbReference type="OrthoDB" id="4119964at2"/>
<reference evidence="2 3" key="1">
    <citation type="submission" date="2018-08" db="EMBL/GenBank/DDBJ databases">
        <title>Streptomyces NEAU-D10 sp. nov., a novel Actinomycete isolated from soil.</title>
        <authorList>
            <person name="Jin L."/>
        </authorList>
    </citation>
    <scope>NUCLEOTIDE SEQUENCE [LARGE SCALE GENOMIC DNA]</scope>
    <source>
        <strain evidence="2 3">NEAU-D10</strain>
    </source>
</reference>
<feature type="compositionally biased region" description="Polar residues" evidence="1">
    <location>
        <begin position="35"/>
        <end position="46"/>
    </location>
</feature>
<dbReference type="EMBL" id="QUAC01000484">
    <property type="protein sequence ID" value="REK84479.1"/>
    <property type="molecule type" value="Genomic_DNA"/>
</dbReference>
<dbReference type="AlphaFoldDB" id="A0A371PQ95"/>
<organism evidence="2 3">
    <name type="scientific">Streptomyces inhibens</name>
    <dbReference type="NCBI Taxonomy" id="2293571"/>
    <lineage>
        <taxon>Bacteria</taxon>
        <taxon>Bacillati</taxon>
        <taxon>Actinomycetota</taxon>
        <taxon>Actinomycetes</taxon>
        <taxon>Kitasatosporales</taxon>
        <taxon>Streptomycetaceae</taxon>
        <taxon>Streptomyces</taxon>
    </lineage>
</organism>
<dbReference type="Pfam" id="PF11185">
    <property type="entry name" value="DUF2971"/>
    <property type="match status" value="1"/>
</dbReference>
<gene>
    <name evidence="2" type="ORF">DY245_43315</name>
</gene>
<evidence type="ECO:0000256" key="1">
    <source>
        <dbReference type="SAM" id="MobiDB-lite"/>
    </source>
</evidence>
<keyword evidence="3" id="KW-1185">Reference proteome</keyword>
<accession>A0A371PQ95</accession>
<evidence type="ECO:0000313" key="2">
    <source>
        <dbReference type="EMBL" id="REK84479.1"/>
    </source>
</evidence>
<proteinExistence type="predicted"/>
<dbReference type="Proteomes" id="UP000262477">
    <property type="component" value="Unassembled WGS sequence"/>
</dbReference>
<evidence type="ECO:0000313" key="3">
    <source>
        <dbReference type="Proteomes" id="UP000262477"/>
    </source>
</evidence>
<comment type="caution">
    <text evidence="2">The sequence shown here is derived from an EMBL/GenBank/DDBJ whole genome shotgun (WGS) entry which is preliminary data.</text>
</comment>
<feature type="region of interest" description="Disordered" evidence="1">
    <location>
        <begin position="33"/>
        <end position="62"/>
    </location>
</feature>
<name>A0A371PQ95_STRIH</name>
<sequence>MRTHLLAAPEVIALGVLSAGLARWVARGWGGWRSGTASAPSKTQRSVGPLAENGRLPGGADNQPHLFVTMTKLGRVCGDGCTTGVIPGRRKDSCVNGDDELSNESGAIVHPASAFETYSEYEVSTAPRTITGHLFHYTNTTAALSHILTEGRLRLSPYKSTNDLWESQPHYPMLSSHHDQKDLDAGFPLWDEIDRQLRLHTKVGCLTRDVALPPSAFNPDALRGWPHLSLWTHYGAGHMGVCLRFDRDKLVKSFLEHAGPAASAFHGPVQYMSSQDSPATRGIDIGQVSEFGADAVALAYAEANKESLFFRKHIDWDSEAEYRLILLNQSTDYDYVDIRAALTGVVLGSAFPQDHVQDLLKALEPYPDVTVEYLQFLNRRLHRFPFEGFVPQPRPASTQVWPPPRREGSLAERLLALRDADAEAEARRVAAASLARVPAAVLEEGVEGLVSRLNSWPETEVRSYPHSTAVPGSMRARRPGVPGEVIHYESGFMCVVETLPQQSHTFVAAVAIQVLDDERLRLHGVVSTEHTLSDGHKNEEVWRSQRETSAVNAEAEAAVLMGDLTRAVQDARAAFDHARGTGSTPGSGVPQER</sequence>
<dbReference type="InterPro" id="IPR021352">
    <property type="entry name" value="DUF2971"/>
</dbReference>